<evidence type="ECO:0000313" key="7">
    <source>
        <dbReference type="Proteomes" id="UP000320333"/>
    </source>
</evidence>
<accession>A0A507F753</accession>
<evidence type="ECO:0000313" key="6">
    <source>
        <dbReference type="EMBL" id="TPX71952.1"/>
    </source>
</evidence>
<evidence type="ECO:0000256" key="1">
    <source>
        <dbReference type="ARBA" id="ARBA00004123"/>
    </source>
</evidence>
<evidence type="ECO:0000256" key="4">
    <source>
        <dbReference type="SAM" id="MobiDB-lite"/>
    </source>
</evidence>
<dbReference type="Proteomes" id="UP000320333">
    <property type="component" value="Unassembled WGS sequence"/>
</dbReference>
<feature type="region of interest" description="Disordered" evidence="4">
    <location>
        <begin position="1"/>
        <end position="24"/>
    </location>
</feature>
<dbReference type="InterPro" id="IPR045166">
    <property type="entry name" value="Spp2-like"/>
</dbReference>
<keyword evidence="7" id="KW-1185">Reference proteome</keyword>
<dbReference type="PANTHER" id="PTHR15818:SF2">
    <property type="entry name" value="G-PATCH DOMAIN AND KOW MOTIFS-CONTAINING PROTEIN"/>
    <property type="match status" value="1"/>
</dbReference>
<feature type="region of interest" description="Disordered" evidence="4">
    <location>
        <begin position="260"/>
        <end position="322"/>
    </location>
</feature>
<comment type="caution">
    <text evidence="6">The sequence shown here is derived from an EMBL/GenBank/DDBJ whole genome shotgun (WGS) entry which is preliminary data.</text>
</comment>
<dbReference type="Pfam" id="PF12656">
    <property type="entry name" value="G-patch_2"/>
    <property type="match status" value="1"/>
</dbReference>
<reference evidence="6 7" key="1">
    <citation type="journal article" date="2019" name="Sci. Rep.">
        <title>Comparative genomics of chytrid fungi reveal insights into the obligate biotrophic and pathogenic lifestyle of Synchytrium endobioticum.</title>
        <authorList>
            <person name="van de Vossenberg B.T.L.H."/>
            <person name="Warris S."/>
            <person name="Nguyen H.D.T."/>
            <person name="van Gent-Pelzer M.P.E."/>
            <person name="Joly D.L."/>
            <person name="van de Geest H.C."/>
            <person name="Bonants P.J.M."/>
            <person name="Smith D.S."/>
            <person name="Levesque C.A."/>
            <person name="van der Lee T.A.J."/>
        </authorList>
    </citation>
    <scope>NUCLEOTIDE SEQUENCE [LARGE SCALE GENOMIC DNA]</scope>
    <source>
        <strain evidence="6 7">CBS 675.73</strain>
    </source>
</reference>
<protein>
    <recommendedName>
        <fullName evidence="5">Spp2/MOS2 G-patch domain-containing protein</fullName>
    </recommendedName>
</protein>
<gene>
    <name evidence="6" type="ORF">CcCBS67573_g06034</name>
</gene>
<dbReference type="InterPro" id="IPR026822">
    <property type="entry name" value="Spp2/MOS2_G-patch"/>
</dbReference>
<evidence type="ECO:0000256" key="3">
    <source>
        <dbReference type="ARBA" id="ARBA00023242"/>
    </source>
</evidence>
<comment type="subcellular location">
    <subcellularLocation>
        <location evidence="1">Nucleus</location>
    </subcellularLocation>
</comment>
<comment type="similarity">
    <text evidence="2">Belongs to the SPP2 family.</text>
</comment>
<organism evidence="6 7">
    <name type="scientific">Chytriomyces confervae</name>
    <dbReference type="NCBI Taxonomy" id="246404"/>
    <lineage>
        <taxon>Eukaryota</taxon>
        <taxon>Fungi</taxon>
        <taxon>Fungi incertae sedis</taxon>
        <taxon>Chytridiomycota</taxon>
        <taxon>Chytridiomycota incertae sedis</taxon>
        <taxon>Chytridiomycetes</taxon>
        <taxon>Chytridiales</taxon>
        <taxon>Chytriomycetaceae</taxon>
        <taxon>Chytriomyces</taxon>
    </lineage>
</organism>
<dbReference type="STRING" id="246404.A0A507F753"/>
<dbReference type="OrthoDB" id="5577072at2759"/>
<dbReference type="AlphaFoldDB" id="A0A507F753"/>
<sequence>MAASVKFSLKRKAAEPLAPTNSHAFEEEARKALRVNADDVEHLIAMDGRATVSANNSAAKGPLVIPLVKVNAWNSDLVKDSATAHTNAKLGVPAAAPNLSLSNAIPNLMPSQAAENAEETPVVTNESQMLDSQPETKPRVKWGLQIRNKMALASTASLGESPASSSMMDVDVEDTRTLEEKAIAQLLQESSQARPEIVPILQQNAVPGIQNLTDPKEKYLYDVSLRPDEATIQDFEDVPIEDFGIAMLRGMGYKEDESKKKDDFVFNKPRPNLLGLGAEPPKPPPSGSKDNKKSKGLNEKSSARSSTSVSAPDTSKSNPYAPERRVKLLKDGKNYGLVGVIISCKHKKDGIALKIALENKAEIRCWSEDVQLLQ</sequence>
<feature type="domain" description="Spp2/MOS2 G-patch" evidence="5">
    <location>
        <begin position="227"/>
        <end position="281"/>
    </location>
</feature>
<evidence type="ECO:0000256" key="2">
    <source>
        <dbReference type="ARBA" id="ARBA00008576"/>
    </source>
</evidence>
<feature type="compositionally biased region" description="Basic and acidic residues" evidence="4">
    <location>
        <begin position="289"/>
        <end position="302"/>
    </location>
</feature>
<proteinExistence type="inferred from homology"/>
<dbReference type="EMBL" id="QEAP01000239">
    <property type="protein sequence ID" value="TPX71952.1"/>
    <property type="molecule type" value="Genomic_DNA"/>
</dbReference>
<dbReference type="GO" id="GO:0005681">
    <property type="term" value="C:spliceosomal complex"/>
    <property type="evidence" value="ECO:0007669"/>
    <property type="project" value="TreeGrafter"/>
</dbReference>
<name>A0A507F753_9FUNG</name>
<keyword evidence="3" id="KW-0539">Nucleus</keyword>
<dbReference type="GO" id="GO:0000398">
    <property type="term" value="P:mRNA splicing, via spliceosome"/>
    <property type="evidence" value="ECO:0007669"/>
    <property type="project" value="InterPro"/>
</dbReference>
<evidence type="ECO:0000259" key="5">
    <source>
        <dbReference type="Pfam" id="PF12656"/>
    </source>
</evidence>
<dbReference type="PANTHER" id="PTHR15818">
    <property type="entry name" value="G PATCH AND KOW-CONTAINING"/>
    <property type="match status" value="1"/>
</dbReference>